<dbReference type="Proteomes" id="UP000229730">
    <property type="component" value="Unassembled WGS sequence"/>
</dbReference>
<gene>
    <name evidence="3" type="ORF">CRD36_11845</name>
</gene>
<keyword evidence="3" id="KW-0378">Hydrolase</keyword>
<dbReference type="Gene3D" id="3.40.50.1820">
    <property type="entry name" value="alpha/beta hydrolase"/>
    <property type="match status" value="1"/>
</dbReference>
<dbReference type="InterPro" id="IPR000073">
    <property type="entry name" value="AB_hydrolase_1"/>
</dbReference>
<feature type="domain" description="AB hydrolase-1" evidence="2">
    <location>
        <begin position="81"/>
        <end position="230"/>
    </location>
</feature>
<dbReference type="SUPFAM" id="SSF53474">
    <property type="entry name" value="alpha/beta-Hydrolases"/>
    <property type="match status" value="1"/>
</dbReference>
<dbReference type="PANTHER" id="PTHR43798">
    <property type="entry name" value="MONOACYLGLYCEROL LIPASE"/>
    <property type="match status" value="1"/>
</dbReference>
<keyword evidence="1" id="KW-0732">Signal</keyword>
<evidence type="ECO:0000256" key="1">
    <source>
        <dbReference type="SAM" id="SignalP"/>
    </source>
</evidence>
<comment type="caution">
    <text evidence="3">The sequence shown here is derived from an EMBL/GenBank/DDBJ whole genome shotgun (WGS) entry which is preliminary data.</text>
</comment>
<name>A0A2G4YQ87_9PROT</name>
<evidence type="ECO:0000259" key="2">
    <source>
        <dbReference type="Pfam" id="PF00561"/>
    </source>
</evidence>
<dbReference type="InParanoid" id="A0A2G4YQ87"/>
<dbReference type="OrthoDB" id="613638at2"/>
<dbReference type="InterPro" id="IPR050266">
    <property type="entry name" value="AB_hydrolase_sf"/>
</dbReference>
<feature type="signal peptide" evidence="1">
    <location>
        <begin position="1"/>
        <end position="23"/>
    </location>
</feature>
<dbReference type="GO" id="GO:0016787">
    <property type="term" value="F:hydrolase activity"/>
    <property type="evidence" value="ECO:0007669"/>
    <property type="project" value="UniProtKB-KW"/>
</dbReference>
<keyword evidence="4" id="KW-1185">Reference proteome</keyword>
<organism evidence="3 4">
    <name type="scientific">Paremcibacter congregatus</name>
    <dbReference type="NCBI Taxonomy" id="2043170"/>
    <lineage>
        <taxon>Bacteria</taxon>
        <taxon>Pseudomonadati</taxon>
        <taxon>Pseudomonadota</taxon>
        <taxon>Alphaproteobacteria</taxon>
        <taxon>Emcibacterales</taxon>
        <taxon>Emcibacteraceae</taxon>
        <taxon>Paremcibacter</taxon>
    </lineage>
</organism>
<evidence type="ECO:0000313" key="3">
    <source>
        <dbReference type="EMBL" id="PHZ84491.1"/>
    </source>
</evidence>
<reference evidence="3 4" key="1">
    <citation type="submission" date="2017-10" db="EMBL/GenBank/DDBJ databases">
        <title>Frigbacter circumglobatus gen. nov. sp. nov., isolated from sediment cultured in situ.</title>
        <authorList>
            <person name="Zhao Z."/>
        </authorList>
    </citation>
    <scope>NUCLEOTIDE SEQUENCE [LARGE SCALE GENOMIC DNA]</scope>
    <source>
        <strain evidence="3 4">ZYL</strain>
    </source>
</reference>
<dbReference type="GO" id="GO:0016020">
    <property type="term" value="C:membrane"/>
    <property type="evidence" value="ECO:0007669"/>
    <property type="project" value="TreeGrafter"/>
</dbReference>
<accession>A0A2G4YQ87</accession>
<proteinExistence type="predicted"/>
<dbReference type="Pfam" id="PF00561">
    <property type="entry name" value="Abhydrolase_1"/>
    <property type="match status" value="1"/>
</dbReference>
<dbReference type="InterPro" id="IPR029058">
    <property type="entry name" value="AB_hydrolase_fold"/>
</dbReference>
<dbReference type="EMBL" id="PDEM01000024">
    <property type="protein sequence ID" value="PHZ84491.1"/>
    <property type="molecule type" value="Genomic_DNA"/>
</dbReference>
<dbReference type="AlphaFoldDB" id="A0A2G4YQ87"/>
<evidence type="ECO:0000313" key="4">
    <source>
        <dbReference type="Proteomes" id="UP000229730"/>
    </source>
</evidence>
<dbReference type="RefSeq" id="WP_099473487.1">
    <property type="nucleotide sequence ID" value="NZ_CP041025.1"/>
</dbReference>
<feature type="chain" id="PRO_5013686934" evidence="1">
    <location>
        <begin position="24"/>
        <end position="486"/>
    </location>
</feature>
<sequence length="486" mass="53024">MKIYFLLALTGVLFAGAQGAVHAGDAFPGEKAIVFETMDGKKADAFEGVIQIPENRANPDSRMIPLNYVRFPATGKTPGSPIIYLAGGPGGSGIMTAKYPQFRFPLFMALRQYGDVIALDQRGTGASKAGLTCRSSKRLPQTEVLTDVKVTALYRAAAQECVDRWKDQGIDIYGYTTLESVRDLDALREHFQAQKITLWGISYGSHLALAALKQIPDRIEKVVIASAEGLDQTVKLPVRTDAYFDRLQQAINSQPAAAEAYPDVKAMIRRVHEKLDAQPLAIKIPLKDGGALDFLFQRSHMQGLASGMIADPGRGAPYLLGLYRSLDQGDTDMLVMELKRGYFNDPVISFTAMSFGMDIASGITPARHVLIREQSKTSLLGLMLNFPMPQLDRVVDGLDLGDDFRRAPVSDVPTLLLTGTLDGRTYVEGQREATAGLSNLTQVTVVNGGHNLFMLSPEVTEVIGTFLSGEEVRRTEIIVPLPSFIK</sequence>
<protein>
    <submittedName>
        <fullName evidence="3">Alpha/beta hydrolase</fullName>
    </submittedName>
</protein>
<dbReference type="PANTHER" id="PTHR43798:SF27">
    <property type="entry name" value="HYDROLASE ALPHA_BETA HYDROLASE FOLD FAMILY"/>
    <property type="match status" value="1"/>
</dbReference>